<dbReference type="EMBL" id="JANPWB010000011">
    <property type="protein sequence ID" value="KAJ1132760.1"/>
    <property type="molecule type" value="Genomic_DNA"/>
</dbReference>
<protein>
    <submittedName>
        <fullName evidence="2">Uncharacterized protein</fullName>
    </submittedName>
</protein>
<evidence type="ECO:0000313" key="3">
    <source>
        <dbReference type="Proteomes" id="UP001066276"/>
    </source>
</evidence>
<feature type="region of interest" description="Disordered" evidence="1">
    <location>
        <begin position="95"/>
        <end position="126"/>
    </location>
</feature>
<name>A0AAV7Q0I0_PLEWA</name>
<sequence length="126" mass="13276">MLRDRHALAIKTRDRCVRACCGVVWSRNVKCHGLRAFVGGSLHARRALLNGTASSLRHCCAPLSAVLPVSRGACWARAAFLGSVPFPGLGSRWADPRSVGGETGRAPPRVVGVGGQPGSQIGPQRL</sequence>
<gene>
    <name evidence="2" type="ORF">NDU88_011063</name>
</gene>
<reference evidence="2" key="1">
    <citation type="journal article" date="2022" name="bioRxiv">
        <title>Sequencing and chromosome-scale assembly of the giantPleurodeles waltlgenome.</title>
        <authorList>
            <person name="Brown T."/>
            <person name="Elewa A."/>
            <person name="Iarovenko S."/>
            <person name="Subramanian E."/>
            <person name="Araus A.J."/>
            <person name="Petzold A."/>
            <person name="Susuki M."/>
            <person name="Suzuki K.-i.T."/>
            <person name="Hayashi T."/>
            <person name="Toyoda A."/>
            <person name="Oliveira C."/>
            <person name="Osipova E."/>
            <person name="Leigh N.D."/>
            <person name="Simon A."/>
            <person name="Yun M.H."/>
        </authorList>
    </citation>
    <scope>NUCLEOTIDE SEQUENCE</scope>
    <source>
        <strain evidence="2">20211129_DDA</strain>
        <tissue evidence="2">Liver</tissue>
    </source>
</reference>
<dbReference type="Proteomes" id="UP001066276">
    <property type="component" value="Chromosome 7"/>
</dbReference>
<dbReference type="AlphaFoldDB" id="A0AAV7Q0I0"/>
<organism evidence="2 3">
    <name type="scientific">Pleurodeles waltl</name>
    <name type="common">Iberian ribbed newt</name>
    <dbReference type="NCBI Taxonomy" id="8319"/>
    <lineage>
        <taxon>Eukaryota</taxon>
        <taxon>Metazoa</taxon>
        <taxon>Chordata</taxon>
        <taxon>Craniata</taxon>
        <taxon>Vertebrata</taxon>
        <taxon>Euteleostomi</taxon>
        <taxon>Amphibia</taxon>
        <taxon>Batrachia</taxon>
        <taxon>Caudata</taxon>
        <taxon>Salamandroidea</taxon>
        <taxon>Salamandridae</taxon>
        <taxon>Pleurodelinae</taxon>
        <taxon>Pleurodeles</taxon>
    </lineage>
</organism>
<accession>A0AAV7Q0I0</accession>
<proteinExistence type="predicted"/>
<comment type="caution">
    <text evidence="2">The sequence shown here is derived from an EMBL/GenBank/DDBJ whole genome shotgun (WGS) entry which is preliminary data.</text>
</comment>
<evidence type="ECO:0000256" key="1">
    <source>
        <dbReference type="SAM" id="MobiDB-lite"/>
    </source>
</evidence>
<evidence type="ECO:0000313" key="2">
    <source>
        <dbReference type="EMBL" id="KAJ1132760.1"/>
    </source>
</evidence>
<keyword evidence="3" id="KW-1185">Reference proteome</keyword>